<reference evidence="12 13" key="1">
    <citation type="submission" date="2019-01" db="EMBL/GenBank/DDBJ databases">
        <title>Draft Genome and Complete Hox-Cluster Characterization of the Sterlet Sturgeon (Acipenser ruthenus).</title>
        <authorList>
            <person name="Wei Q."/>
        </authorList>
    </citation>
    <scope>NUCLEOTIDE SEQUENCE [LARGE SCALE GENOMIC DNA]</scope>
    <source>
        <strain evidence="12">WHYD16114868_AA</strain>
        <tissue evidence="12">Blood</tissue>
    </source>
</reference>
<evidence type="ECO:0000256" key="6">
    <source>
        <dbReference type="ARBA" id="ARBA00023125"/>
    </source>
</evidence>
<dbReference type="PANTHER" id="PTHR45805">
    <property type="entry name" value="NUCLEAR HORMONE RECEPTOR HR3-RELATED"/>
    <property type="match status" value="1"/>
</dbReference>
<dbReference type="Pfam" id="PF00104">
    <property type="entry name" value="Hormone_recep"/>
    <property type="match status" value="1"/>
</dbReference>
<keyword evidence="7" id="KW-0804">Transcription</keyword>
<evidence type="ECO:0000256" key="10">
    <source>
        <dbReference type="SAM" id="MobiDB-lite"/>
    </source>
</evidence>
<feature type="compositionally biased region" description="Basic and acidic residues" evidence="10">
    <location>
        <begin position="155"/>
        <end position="164"/>
    </location>
</feature>
<keyword evidence="3" id="KW-0863">Zinc-finger</keyword>
<dbReference type="GO" id="GO:0008270">
    <property type="term" value="F:zinc ion binding"/>
    <property type="evidence" value="ECO:0007669"/>
    <property type="project" value="UniProtKB-KW"/>
</dbReference>
<keyword evidence="4" id="KW-0862">Zinc</keyword>
<dbReference type="SUPFAM" id="SSF48508">
    <property type="entry name" value="Nuclear receptor ligand-binding domain"/>
    <property type="match status" value="1"/>
</dbReference>
<evidence type="ECO:0000256" key="5">
    <source>
        <dbReference type="ARBA" id="ARBA00023015"/>
    </source>
</evidence>
<evidence type="ECO:0000259" key="11">
    <source>
        <dbReference type="PROSITE" id="PS51030"/>
    </source>
</evidence>
<name>A0A444UWR0_ACIRT</name>
<dbReference type="PANTHER" id="PTHR45805:SF7">
    <property type="entry name" value="NUCLEAR RECEPTOR ROR-BETA-LIKE"/>
    <property type="match status" value="1"/>
</dbReference>
<dbReference type="InterPro" id="IPR013088">
    <property type="entry name" value="Znf_NHR/GATA"/>
</dbReference>
<keyword evidence="6" id="KW-0238">DNA-binding</keyword>
<dbReference type="GO" id="GO:0000978">
    <property type="term" value="F:RNA polymerase II cis-regulatory region sequence-specific DNA binding"/>
    <property type="evidence" value="ECO:0007669"/>
    <property type="project" value="TreeGrafter"/>
</dbReference>
<keyword evidence="5" id="KW-0805">Transcription regulation</keyword>
<evidence type="ECO:0000256" key="3">
    <source>
        <dbReference type="ARBA" id="ARBA00022771"/>
    </source>
</evidence>
<evidence type="ECO:0000256" key="1">
    <source>
        <dbReference type="ARBA" id="ARBA00004123"/>
    </source>
</evidence>
<dbReference type="SUPFAM" id="SSF57716">
    <property type="entry name" value="Glucocorticoid receptor-like (DNA-binding domain)"/>
    <property type="match status" value="1"/>
</dbReference>
<dbReference type="PRINTS" id="PR00398">
    <property type="entry name" value="STRDHORMONER"/>
</dbReference>
<evidence type="ECO:0000256" key="8">
    <source>
        <dbReference type="ARBA" id="ARBA00023170"/>
    </source>
</evidence>
<dbReference type="InterPro" id="IPR000536">
    <property type="entry name" value="Nucl_hrmn_rcpt_lig-bd"/>
</dbReference>
<evidence type="ECO:0000256" key="9">
    <source>
        <dbReference type="ARBA" id="ARBA00023242"/>
    </source>
</evidence>
<evidence type="ECO:0000256" key="7">
    <source>
        <dbReference type="ARBA" id="ARBA00023163"/>
    </source>
</evidence>
<protein>
    <submittedName>
        <fullName evidence="12">Nuclear receptor ROR-beta</fullName>
    </submittedName>
</protein>
<dbReference type="AlphaFoldDB" id="A0A444UWR0"/>
<dbReference type="GO" id="GO:0004879">
    <property type="term" value="F:nuclear receptor activity"/>
    <property type="evidence" value="ECO:0007669"/>
    <property type="project" value="TreeGrafter"/>
</dbReference>
<keyword evidence="8 12" id="KW-0675">Receptor</keyword>
<comment type="subcellular location">
    <subcellularLocation>
        <location evidence="1">Nucleus</location>
    </subcellularLocation>
</comment>
<dbReference type="PROSITE" id="PS51030">
    <property type="entry name" value="NUCLEAR_REC_DBD_2"/>
    <property type="match status" value="1"/>
</dbReference>
<evidence type="ECO:0000256" key="2">
    <source>
        <dbReference type="ARBA" id="ARBA00022723"/>
    </source>
</evidence>
<organism evidence="12 13">
    <name type="scientific">Acipenser ruthenus</name>
    <name type="common">Sterlet sturgeon</name>
    <dbReference type="NCBI Taxonomy" id="7906"/>
    <lineage>
        <taxon>Eukaryota</taxon>
        <taxon>Metazoa</taxon>
        <taxon>Chordata</taxon>
        <taxon>Craniata</taxon>
        <taxon>Vertebrata</taxon>
        <taxon>Euteleostomi</taxon>
        <taxon>Actinopterygii</taxon>
        <taxon>Chondrostei</taxon>
        <taxon>Acipenseriformes</taxon>
        <taxon>Acipenseridae</taxon>
        <taxon>Acipenser</taxon>
    </lineage>
</organism>
<keyword evidence="9" id="KW-0539">Nucleus</keyword>
<dbReference type="Gene3D" id="1.10.565.10">
    <property type="entry name" value="Retinoid X Receptor"/>
    <property type="match status" value="2"/>
</dbReference>
<keyword evidence="2" id="KW-0479">Metal-binding</keyword>
<dbReference type="Pfam" id="PF00105">
    <property type="entry name" value="zf-C4"/>
    <property type="match status" value="1"/>
</dbReference>
<sequence length="289" mass="32820">MWQHCAHQLTNAIQYVVEFAKRITGFMELCQNDQIILLKADRPWLTDTQKVQRLQERVYLALQSCLQRSPTSKEKLTKGFFRRSQQNNALYSCSRQRNCLIDRTNRNRCQHCRLQKCLSLGMSRDAVKFGRMSKKQRDSLYAEVQKHQQSQEQAAPKEEPESHSHYSNSSSAGLSDLDDISALPDGLLFDLPLTPEEAGYYSAELPASAQSSPEQCSVELSDARLIKQEYEPSLLSPLPEGTSVLEIGERSHAHNRGGNEAHSCLIHSLWVFCYLFTVANQAAIKTWNG</sequence>
<dbReference type="InterPro" id="IPR001628">
    <property type="entry name" value="Znf_hrmn_rcpt"/>
</dbReference>
<dbReference type="InterPro" id="IPR001723">
    <property type="entry name" value="Nuclear_hrmn_rcpt"/>
</dbReference>
<evidence type="ECO:0000313" key="13">
    <source>
        <dbReference type="Proteomes" id="UP000289886"/>
    </source>
</evidence>
<accession>A0A444UWR0</accession>
<dbReference type="Proteomes" id="UP000289886">
    <property type="component" value="Unassembled WGS sequence"/>
</dbReference>
<dbReference type="GO" id="GO:0005634">
    <property type="term" value="C:nucleus"/>
    <property type="evidence" value="ECO:0007669"/>
    <property type="project" value="UniProtKB-SubCell"/>
</dbReference>
<keyword evidence="13" id="KW-1185">Reference proteome</keyword>
<evidence type="ECO:0000256" key="4">
    <source>
        <dbReference type="ARBA" id="ARBA00022833"/>
    </source>
</evidence>
<dbReference type="SMART" id="SM00399">
    <property type="entry name" value="ZnF_C4"/>
    <property type="match status" value="1"/>
</dbReference>
<feature type="domain" description="Nuclear receptor" evidence="11">
    <location>
        <begin position="78"/>
        <end position="129"/>
    </location>
</feature>
<comment type="caution">
    <text evidence="12">The sequence shown here is derived from an EMBL/GenBank/DDBJ whole genome shotgun (WGS) entry which is preliminary data.</text>
</comment>
<proteinExistence type="predicted"/>
<dbReference type="Gene3D" id="3.30.50.10">
    <property type="entry name" value="Erythroid Transcription Factor GATA-1, subunit A"/>
    <property type="match status" value="1"/>
</dbReference>
<gene>
    <name evidence="12" type="ORF">EOD39_19981</name>
</gene>
<evidence type="ECO:0000313" key="12">
    <source>
        <dbReference type="EMBL" id="RXM92577.1"/>
    </source>
</evidence>
<feature type="region of interest" description="Disordered" evidence="10">
    <location>
        <begin position="138"/>
        <end position="175"/>
    </location>
</feature>
<dbReference type="EMBL" id="SCEB01006032">
    <property type="protein sequence ID" value="RXM92577.1"/>
    <property type="molecule type" value="Genomic_DNA"/>
</dbReference>
<dbReference type="InterPro" id="IPR035500">
    <property type="entry name" value="NHR-like_dom_sf"/>
</dbReference>